<evidence type="ECO:0000313" key="1">
    <source>
        <dbReference type="EMBL" id="NXI97722.1"/>
    </source>
</evidence>
<keyword evidence="2" id="KW-1185">Reference proteome</keyword>
<feature type="non-terminal residue" evidence="1">
    <location>
        <position position="1"/>
    </location>
</feature>
<evidence type="ECO:0000313" key="2">
    <source>
        <dbReference type="Proteomes" id="UP000587472"/>
    </source>
</evidence>
<sequence>WIVHENSYTYRPLVFLRPPPGHTFQLEQDTTGQPPAGYARVKVLLECVCSRELLLGDTPCFLHHPGDRLPKDQSSFLLRALCTNSYLDVEKIACWLQLLVRSAWLLLPQSRHCQLMALPYCKCCRFQLTT</sequence>
<dbReference type="Proteomes" id="UP000587472">
    <property type="component" value="Unassembled WGS sequence"/>
</dbReference>
<protein>
    <submittedName>
        <fullName evidence="1">IPIL1 protein</fullName>
    </submittedName>
</protein>
<dbReference type="EMBL" id="VWZZ01005310">
    <property type="protein sequence ID" value="NXI97722.1"/>
    <property type="molecule type" value="Genomic_DNA"/>
</dbReference>
<dbReference type="AlphaFoldDB" id="A0A7K9XJP1"/>
<reference evidence="1 2" key="1">
    <citation type="submission" date="2019-09" db="EMBL/GenBank/DDBJ databases">
        <title>Bird 10,000 Genomes (B10K) Project - Family phase.</title>
        <authorList>
            <person name="Zhang G."/>
        </authorList>
    </citation>
    <scope>NUCLEOTIDE SEQUENCE [LARGE SCALE GENOMIC DNA]</scope>
    <source>
        <strain evidence="1">B10K-DU-001-60</strain>
        <tissue evidence="1">Muscle</tissue>
    </source>
</reference>
<feature type="non-terminal residue" evidence="1">
    <location>
        <position position="130"/>
    </location>
</feature>
<organism evidence="1 2">
    <name type="scientific">Psophia crepitans</name>
    <name type="common">common trumpeter</name>
    <dbReference type="NCBI Taxonomy" id="54359"/>
    <lineage>
        <taxon>Eukaryota</taxon>
        <taxon>Metazoa</taxon>
        <taxon>Chordata</taxon>
        <taxon>Craniata</taxon>
        <taxon>Vertebrata</taxon>
        <taxon>Euteleostomi</taxon>
        <taxon>Archelosauria</taxon>
        <taxon>Archosauria</taxon>
        <taxon>Dinosauria</taxon>
        <taxon>Saurischia</taxon>
        <taxon>Theropoda</taxon>
        <taxon>Coelurosauria</taxon>
        <taxon>Aves</taxon>
        <taxon>Neognathae</taxon>
        <taxon>Neoaves</taxon>
        <taxon>Gruiformes</taxon>
        <taxon>Psophiidae</taxon>
        <taxon>Psophia</taxon>
    </lineage>
</organism>
<comment type="caution">
    <text evidence="1">The sequence shown here is derived from an EMBL/GenBank/DDBJ whole genome shotgun (WGS) entry which is preliminary data.</text>
</comment>
<gene>
    <name evidence="1" type="primary">Itpripl1_1</name>
    <name evidence="1" type="ORF">PSOCRE_R15476</name>
</gene>
<name>A0A7K9XJP1_9GRUI</name>
<accession>A0A7K9XJP1</accession>
<proteinExistence type="predicted"/>